<name>A0A9X0L4Z1_SOLP1</name>
<dbReference type="Proteomes" id="UP000054223">
    <property type="component" value="Unassembled WGS sequence"/>
</dbReference>
<keyword evidence="2" id="KW-1185">Reference proteome</keyword>
<evidence type="ECO:0000313" key="2">
    <source>
        <dbReference type="Proteomes" id="UP000054223"/>
    </source>
</evidence>
<proteinExistence type="predicted"/>
<organism evidence="1 2">
    <name type="scientific">Solirubrum puertoriconensis</name>
    <dbReference type="NCBI Taxonomy" id="1751427"/>
    <lineage>
        <taxon>Bacteria</taxon>
        <taxon>Pseudomonadati</taxon>
        <taxon>Bacteroidota</taxon>
        <taxon>Cytophagia</taxon>
        <taxon>Cytophagales</taxon>
    </lineage>
</organism>
<dbReference type="OrthoDB" id="651949at2"/>
<accession>A0A9X0L4Z1</accession>
<dbReference type="AlphaFoldDB" id="A0A9X0L4Z1"/>
<sequence length="188" mass="21018">MNYNFFASKTDKLALLDYLFTETDLRLYELSSAFGTEVKAYISTTAVVADYDLKYGSQYAACFKLWSPRFGATPNFRRIELNPQSCQGHTFRYATEGWGLIQLYFGGQQNGVLAQSQLGHFNEKGALAREDTYRSRLGLVAAWNWPEINATSHKLKHLLHSKRAVEKIGSIGILPGAAKLAQQGIVLS</sequence>
<protein>
    <submittedName>
        <fullName evidence="1">Uncharacterized protein</fullName>
    </submittedName>
</protein>
<comment type="caution">
    <text evidence="1">The sequence shown here is derived from an EMBL/GenBank/DDBJ whole genome shotgun (WGS) entry which is preliminary data.</text>
</comment>
<dbReference type="EMBL" id="LNAL01000006">
    <property type="protein sequence ID" value="KUG08179.1"/>
    <property type="molecule type" value="Genomic_DNA"/>
</dbReference>
<reference evidence="1 2" key="1">
    <citation type="submission" date="2015-11" db="EMBL/GenBank/DDBJ databases">
        <title>Solirubrum puertoriconensis gen. nov. an environmental bacteria isolated in Puerto Rico.</title>
        <authorList>
            <person name="Cuebas-Irizarry M.F."/>
            <person name="Montalvo-Rodriguez R."/>
        </authorList>
    </citation>
    <scope>NUCLEOTIDE SEQUENCE [LARGE SCALE GENOMIC DNA]</scope>
    <source>
        <strain evidence="1 2">MC1A</strain>
    </source>
</reference>
<gene>
    <name evidence="1" type="ORF">ASU33_08280</name>
</gene>
<dbReference type="RefSeq" id="WP_059069358.1">
    <property type="nucleotide sequence ID" value="NZ_LNAL01000006.1"/>
</dbReference>
<evidence type="ECO:0000313" key="1">
    <source>
        <dbReference type="EMBL" id="KUG08179.1"/>
    </source>
</evidence>